<dbReference type="EMBL" id="LT629770">
    <property type="protein sequence ID" value="SDS34774.1"/>
    <property type="molecule type" value="Genomic_DNA"/>
</dbReference>
<keyword evidence="1" id="KW-0812">Transmembrane</keyword>
<dbReference type="RefSeq" id="WP_060922927.1">
    <property type="nucleotide sequence ID" value="NZ_LT629770.1"/>
</dbReference>
<keyword evidence="1" id="KW-1133">Transmembrane helix</keyword>
<feature type="transmembrane region" description="Helical" evidence="1">
    <location>
        <begin position="94"/>
        <end position="118"/>
    </location>
</feature>
<feature type="transmembrane region" description="Helical" evidence="1">
    <location>
        <begin position="124"/>
        <end position="144"/>
    </location>
</feature>
<protein>
    <submittedName>
        <fullName evidence="2">Uncharacterized protein</fullName>
    </submittedName>
</protein>
<feature type="transmembrane region" description="Helical" evidence="1">
    <location>
        <begin position="63"/>
        <end position="82"/>
    </location>
</feature>
<evidence type="ECO:0000313" key="3">
    <source>
        <dbReference type="Proteomes" id="UP000182126"/>
    </source>
</evidence>
<organism evidence="2 3">
    <name type="scientific">Microbacterium paraoxydans</name>
    <dbReference type="NCBI Taxonomy" id="199592"/>
    <lineage>
        <taxon>Bacteria</taxon>
        <taxon>Bacillati</taxon>
        <taxon>Actinomycetota</taxon>
        <taxon>Actinomycetes</taxon>
        <taxon>Micrococcales</taxon>
        <taxon>Microbacteriaceae</taxon>
        <taxon>Microbacterium</taxon>
    </lineage>
</organism>
<keyword evidence="1" id="KW-0472">Membrane</keyword>
<evidence type="ECO:0000313" key="2">
    <source>
        <dbReference type="EMBL" id="SDS34774.1"/>
    </source>
</evidence>
<reference evidence="2 3" key="1">
    <citation type="submission" date="2016-10" db="EMBL/GenBank/DDBJ databases">
        <authorList>
            <person name="de Groot N.N."/>
        </authorList>
    </citation>
    <scope>NUCLEOTIDE SEQUENCE [LARGE SCALE GENOMIC DNA]</scope>
    <source>
        <strain evidence="2 3">DSM 15019</strain>
    </source>
</reference>
<name>A0A1H1RGA4_9MICO</name>
<gene>
    <name evidence="2" type="ORF">SAMN04489809_1656</name>
</gene>
<dbReference type="GeneID" id="36298986"/>
<sequence>MGFSLLGLAVSLAIFLPNLLLIPFPPRPKLESPAVPRVLLVFERAGQALCMTVPAITAAGPIAWGWAVPVALAVLAYGALWIRYLRRGRPGAALFDTVLGIPVPMALAPVAAFLGTAAWLQNPWIALAAVVLAVGHIPTSLLAAREH</sequence>
<evidence type="ECO:0000256" key="1">
    <source>
        <dbReference type="SAM" id="Phobius"/>
    </source>
</evidence>
<dbReference type="AlphaFoldDB" id="A0A1H1RGA4"/>
<proteinExistence type="predicted"/>
<accession>A0A1H1RGA4</accession>
<dbReference type="Proteomes" id="UP000182126">
    <property type="component" value="Chromosome I"/>
</dbReference>